<name>A0AAV1GLR4_XYRNO</name>
<protein>
    <submittedName>
        <fullName evidence="2">Uncharacterized protein</fullName>
    </submittedName>
</protein>
<dbReference type="EMBL" id="OY660878">
    <property type="protein sequence ID" value="CAJ1074190.1"/>
    <property type="molecule type" value="Genomic_DNA"/>
</dbReference>
<reference evidence="2" key="1">
    <citation type="submission" date="2023-08" db="EMBL/GenBank/DDBJ databases">
        <authorList>
            <person name="Alioto T."/>
            <person name="Alioto T."/>
            <person name="Gomez Garrido J."/>
        </authorList>
    </citation>
    <scope>NUCLEOTIDE SEQUENCE</scope>
</reference>
<feature type="compositionally biased region" description="Polar residues" evidence="1">
    <location>
        <begin position="10"/>
        <end position="24"/>
    </location>
</feature>
<accession>A0AAV1GLR4</accession>
<evidence type="ECO:0000256" key="1">
    <source>
        <dbReference type="SAM" id="MobiDB-lite"/>
    </source>
</evidence>
<keyword evidence="3" id="KW-1185">Reference proteome</keyword>
<evidence type="ECO:0000313" key="2">
    <source>
        <dbReference type="EMBL" id="CAJ1074190.1"/>
    </source>
</evidence>
<feature type="region of interest" description="Disordered" evidence="1">
    <location>
        <begin position="1"/>
        <end position="26"/>
    </location>
</feature>
<dbReference type="AlphaFoldDB" id="A0AAV1GLR4"/>
<dbReference type="Proteomes" id="UP001178508">
    <property type="component" value="Chromosome 15"/>
</dbReference>
<evidence type="ECO:0000313" key="3">
    <source>
        <dbReference type="Proteomes" id="UP001178508"/>
    </source>
</evidence>
<gene>
    <name evidence="2" type="ORF">XNOV1_A023992</name>
</gene>
<proteinExistence type="predicted"/>
<sequence length="102" mass="10725">MRRQERQHVPGSNGSPGENAQKLSEPSGESVVGVLLCGRGVGGDVVVGGDGGVVAVSGRLSLPTLLLCALRCPLPLYYSAESDSYRKQARELELYVGAVDRL</sequence>
<organism evidence="2 3">
    <name type="scientific">Xyrichtys novacula</name>
    <name type="common">Pearly razorfish</name>
    <name type="synonym">Hemipteronotus novacula</name>
    <dbReference type="NCBI Taxonomy" id="13765"/>
    <lineage>
        <taxon>Eukaryota</taxon>
        <taxon>Metazoa</taxon>
        <taxon>Chordata</taxon>
        <taxon>Craniata</taxon>
        <taxon>Vertebrata</taxon>
        <taxon>Euteleostomi</taxon>
        <taxon>Actinopterygii</taxon>
        <taxon>Neopterygii</taxon>
        <taxon>Teleostei</taxon>
        <taxon>Neoteleostei</taxon>
        <taxon>Acanthomorphata</taxon>
        <taxon>Eupercaria</taxon>
        <taxon>Labriformes</taxon>
        <taxon>Labridae</taxon>
        <taxon>Xyrichtys</taxon>
    </lineage>
</organism>